<reference evidence="2 3" key="1">
    <citation type="submission" date="2023-07" db="EMBL/GenBank/DDBJ databases">
        <title>Genomic Encyclopedia of Type Strains, Phase IV (KMG-IV): sequencing the most valuable type-strain genomes for metagenomic binning, comparative biology and taxonomic classification.</title>
        <authorList>
            <person name="Goeker M."/>
        </authorList>
    </citation>
    <scope>NUCLEOTIDE SEQUENCE [LARGE SCALE GENOMIC DNA]</scope>
    <source>
        <strain evidence="2 3">DSM 12751</strain>
    </source>
</reference>
<feature type="region of interest" description="Disordered" evidence="1">
    <location>
        <begin position="65"/>
        <end position="88"/>
    </location>
</feature>
<dbReference type="EMBL" id="JAUSTY010000017">
    <property type="protein sequence ID" value="MDQ0167571.1"/>
    <property type="molecule type" value="Genomic_DNA"/>
</dbReference>
<sequence>MSFKVGDIVGRKSYQVDIHFRIIAIDHKTQEAELKGIDMRLFADAPLEDLVRIDDDTRDKLRELDEQRTSSSVEQIKQDRESSEGEGDGFFELPGRVLHMDGDANYLKKCMEVYRELNIPVYGIHMPEKEMPDRVTELLNQLRPEILIMTGHDAYSKTKGERNDLKAYRHSSYFCEAVKLAREYERHRDNLIIFAGACQSHFEALISSGANFASSPERVNIHALDPVFIVEKACYTSIDQIINVKQILHYSVTGSSGLGGIDTRGTYRMGKPKLK</sequence>
<evidence type="ECO:0000256" key="1">
    <source>
        <dbReference type="SAM" id="MobiDB-lite"/>
    </source>
</evidence>
<gene>
    <name evidence="2" type="ORF">J2S11_003496</name>
</gene>
<organism evidence="2 3">
    <name type="scientific">Caldalkalibacillus horti</name>
    <dbReference type="NCBI Taxonomy" id="77523"/>
    <lineage>
        <taxon>Bacteria</taxon>
        <taxon>Bacillati</taxon>
        <taxon>Bacillota</taxon>
        <taxon>Bacilli</taxon>
        <taxon>Bacillales</taxon>
        <taxon>Bacillaceae</taxon>
        <taxon>Caldalkalibacillus</taxon>
    </lineage>
</organism>
<keyword evidence="3" id="KW-1185">Reference proteome</keyword>
<proteinExistence type="predicted"/>
<protein>
    <submittedName>
        <fullName evidence="2">Spore coat assembly protein</fullName>
    </submittedName>
</protein>
<evidence type="ECO:0000313" key="2">
    <source>
        <dbReference type="EMBL" id="MDQ0167571.1"/>
    </source>
</evidence>
<comment type="caution">
    <text evidence="2">The sequence shown here is derived from an EMBL/GenBank/DDBJ whole genome shotgun (WGS) entry which is preliminary data.</text>
</comment>
<evidence type="ECO:0000313" key="3">
    <source>
        <dbReference type="Proteomes" id="UP001235840"/>
    </source>
</evidence>
<dbReference type="NCBIfam" id="TIGR02855">
    <property type="entry name" value="spore_yabG"/>
    <property type="match status" value="1"/>
</dbReference>
<dbReference type="Pfam" id="PF05582">
    <property type="entry name" value="Peptidase_U57"/>
    <property type="match status" value="1"/>
</dbReference>
<dbReference type="InterPro" id="IPR008764">
    <property type="entry name" value="Peptidase_U57"/>
</dbReference>
<accession>A0ABT9W2T7</accession>
<dbReference type="Proteomes" id="UP001235840">
    <property type="component" value="Unassembled WGS sequence"/>
</dbReference>
<name>A0ABT9W2T7_9BACI</name>
<dbReference type="PIRSF" id="PIRSF011575">
    <property type="entry name" value="YabG"/>
    <property type="match status" value="1"/>
</dbReference>
<dbReference type="RefSeq" id="WP_307396593.1">
    <property type="nucleotide sequence ID" value="NZ_BAAADK010000008.1"/>
</dbReference>